<dbReference type="InterPro" id="IPR023210">
    <property type="entry name" value="NADP_OxRdtase_dom"/>
</dbReference>
<protein>
    <submittedName>
        <fullName evidence="2">Putative Aldo/keto reductase family protein</fullName>
    </submittedName>
</protein>
<dbReference type="AlphaFoldDB" id="A0A2H1EJ39"/>
<dbReference type="Pfam" id="PF00248">
    <property type="entry name" value="Aldo_ket_red"/>
    <property type="match status" value="1"/>
</dbReference>
<keyword evidence="3" id="KW-1185">Reference proteome</keyword>
<dbReference type="Gene3D" id="3.20.20.100">
    <property type="entry name" value="NADP-dependent oxidoreductase domain"/>
    <property type="match status" value="1"/>
</dbReference>
<feature type="domain" description="NADP-dependent oxidoreductase" evidence="1">
    <location>
        <begin position="15"/>
        <end position="309"/>
    </location>
</feature>
<dbReference type="InterPro" id="IPR036812">
    <property type="entry name" value="NAD(P)_OxRdtase_dom_sf"/>
</dbReference>
<sequence length="332" mass="37405">MKYRKLGKSGIKVSEIGFGAWTLGLDWWGKKIEDDEAKRMLKRAFDLGINYFETGDIYGRGKSEKLIGEVFSGMRNQVVLSTKYGYDIYSNEQIGHKELPQKFTEEFTDFALKKSLERLQTDYLDVYGLHNPKIHTIRDKKIFGFLDKKIQEGIIKSYQIALGPAIGWTQEGLDSMKLTNATAVQTVYNILEQNPGNTLIEEAEKNDVGILVRVPDASGILTGKVNAQTKISEKDHRSVRSGDWVQEALRKVDQLMPIAKRNGLNITELAIKFILSQNAVSSVLPTVVSEEEIEMFCAMSDGKYLSDSDKNEIIGLFNQWPSYELKASAQTA</sequence>
<dbReference type="PANTHER" id="PTHR43312">
    <property type="entry name" value="D-THREO-ALDOSE 1-DEHYDROGENASE"/>
    <property type="match status" value="1"/>
</dbReference>
<dbReference type="InterPro" id="IPR053135">
    <property type="entry name" value="AKR2_Oxidoreductase"/>
</dbReference>
<dbReference type="PANTHER" id="PTHR43312:SF1">
    <property type="entry name" value="NADP-DEPENDENT OXIDOREDUCTASE DOMAIN-CONTAINING PROTEIN"/>
    <property type="match status" value="1"/>
</dbReference>
<name>A0A2H1EJ39_9ARCH</name>
<dbReference type="CDD" id="cd19086">
    <property type="entry name" value="AKR_AKR11C1"/>
    <property type="match status" value="1"/>
</dbReference>
<evidence type="ECO:0000259" key="1">
    <source>
        <dbReference type="Pfam" id="PF00248"/>
    </source>
</evidence>
<dbReference type="EMBL" id="FRFC01000009">
    <property type="protein sequence ID" value="SHO48054.1"/>
    <property type="molecule type" value="Genomic_DNA"/>
</dbReference>
<evidence type="ECO:0000313" key="2">
    <source>
        <dbReference type="EMBL" id="SHO48054.1"/>
    </source>
</evidence>
<reference evidence="3" key="1">
    <citation type="submission" date="2016-12" db="EMBL/GenBank/DDBJ databases">
        <authorList>
            <person name="Herbold C."/>
        </authorList>
    </citation>
    <scope>NUCLEOTIDE SEQUENCE [LARGE SCALE GENOMIC DNA]</scope>
</reference>
<accession>A0A2H1EJ39</accession>
<dbReference type="RefSeq" id="WP_101010935.1">
    <property type="nucleotide sequence ID" value="NZ_FRFC01000009.1"/>
</dbReference>
<dbReference type="SUPFAM" id="SSF51430">
    <property type="entry name" value="NAD(P)-linked oxidoreductase"/>
    <property type="match status" value="1"/>
</dbReference>
<dbReference type="Proteomes" id="UP000232412">
    <property type="component" value="Unassembled WGS sequence"/>
</dbReference>
<evidence type="ECO:0000313" key="3">
    <source>
        <dbReference type="Proteomes" id="UP000232412"/>
    </source>
</evidence>
<dbReference type="OrthoDB" id="28487at2157"/>
<organism evidence="2 3">
    <name type="scientific">Nitrosotalea sinensis</name>
    <dbReference type="NCBI Taxonomy" id="1499975"/>
    <lineage>
        <taxon>Archaea</taxon>
        <taxon>Nitrososphaerota</taxon>
        <taxon>Nitrososphaeria</taxon>
        <taxon>Nitrosotaleales</taxon>
        <taxon>Nitrosotaleaceae</taxon>
        <taxon>Nitrosotalea</taxon>
    </lineage>
</organism>
<gene>
    <name evidence="2" type="ORF">NSIN_80092</name>
</gene>
<proteinExistence type="predicted"/>